<dbReference type="InterPro" id="IPR035914">
    <property type="entry name" value="Sperma_CUB_dom_sf"/>
</dbReference>
<accession>A0A183D087</accession>
<keyword evidence="5" id="KW-1185">Reference proteome</keyword>
<evidence type="ECO:0000313" key="6">
    <source>
        <dbReference type="WBParaSite" id="GPUH_0000213301-mRNA-1"/>
    </source>
</evidence>
<evidence type="ECO:0000256" key="2">
    <source>
        <dbReference type="PROSITE-ProRule" id="PRU00059"/>
    </source>
</evidence>
<reference evidence="4 5" key="2">
    <citation type="submission" date="2018-11" db="EMBL/GenBank/DDBJ databases">
        <authorList>
            <consortium name="Pathogen Informatics"/>
        </authorList>
    </citation>
    <scope>NUCLEOTIDE SEQUENCE [LARGE SCALE GENOMIC DNA]</scope>
</reference>
<dbReference type="Pfam" id="PF00431">
    <property type="entry name" value="CUB"/>
    <property type="match status" value="1"/>
</dbReference>
<evidence type="ECO:0000313" key="4">
    <source>
        <dbReference type="EMBL" id="VDK32354.1"/>
    </source>
</evidence>
<protein>
    <submittedName>
        <fullName evidence="6">CUB domain-containing protein</fullName>
    </submittedName>
</protein>
<dbReference type="Gene3D" id="2.60.120.290">
    <property type="entry name" value="Spermadhesin, CUB domain"/>
    <property type="match status" value="1"/>
</dbReference>
<comment type="caution">
    <text evidence="2">Lacks conserved residue(s) required for the propagation of feature annotation.</text>
</comment>
<dbReference type="WBParaSite" id="GPUH_0000213301-mRNA-1">
    <property type="protein sequence ID" value="GPUH_0000213301-mRNA-1"/>
    <property type="gene ID" value="GPUH_0000213301"/>
</dbReference>
<organism evidence="6">
    <name type="scientific">Gongylonema pulchrum</name>
    <dbReference type="NCBI Taxonomy" id="637853"/>
    <lineage>
        <taxon>Eukaryota</taxon>
        <taxon>Metazoa</taxon>
        <taxon>Ecdysozoa</taxon>
        <taxon>Nematoda</taxon>
        <taxon>Chromadorea</taxon>
        <taxon>Rhabditida</taxon>
        <taxon>Spirurina</taxon>
        <taxon>Spiruromorpha</taxon>
        <taxon>Spiruroidea</taxon>
        <taxon>Gongylonematidae</taxon>
        <taxon>Gongylonema</taxon>
    </lineage>
</organism>
<feature type="domain" description="CUB" evidence="3">
    <location>
        <begin position="56"/>
        <end position="120"/>
    </location>
</feature>
<evidence type="ECO:0000313" key="5">
    <source>
        <dbReference type="Proteomes" id="UP000271098"/>
    </source>
</evidence>
<evidence type="ECO:0000259" key="3">
    <source>
        <dbReference type="PROSITE" id="PS01180"/>
    </source>
</evidence>
<sequence>MSRPASLFFELSIPPLELSRGPIGVRFVTNSSSFGDPLARRKHRRGFKLSYALSKCGGEINMKEESGLMSAAITSPGFPLPYHHNLDCVWNISAPEGRVLSIKLVRRLRFLQVFPFYTYE</sequence>
<gene>
    <name evidence="4" type="ORF">GPUH_LOCUS2128</name>
</gene>
<dbReference type="AlphaFoldDB" id="A0A183D087"/>
<dbReference type="CDD" id="cd00041">
    <property type="entry name" value="CUB"/>
    <property type="match status" value="1"/>
</dbReference>
<reference evidence="6" key="1">
    <citation type="submission" date="2016-06" db="UniProtKB">
        <authorList>
            <consortium name="WormBaseParasite"/>
        </authorList>
    </citation>
    <scope>IDENTIFICATION</scope>
</reference>
<dbReference type="OrthoDB" id="5856532at2759"/>
<dbReference type="SUPFAM" id="SSF49854">
    <property type="entry name" value="Spermadhesin, CUB domain"/>
    <property type="match status" value="1"/>
</dbReference>
<evidence type="ECO:0000256" key="1">
    <source>
        <dbReference type="ARBA" id="ARBA00023157"/>
    </source>
</evidence>
<dbReference type="PROSITE" id="PS01180">
    <property type="entry name" value="CUB"/>
    <property type="match status" value="1"/>
</dbReference>
<dbReference type="InterPro" id="IPR000859">
    <property type="entry name" value="CUB_dom"/>
</dbReference>
<dbReference type="EMBL" id="UYRT01003011">
    <property type="protein sequence ID" value="VDK32354.1"/>
    <property type="molecule type" value="Genomic_DNA"/>
</dbReference>
<proteinExistence type="predicted"/>
<name>A0A183D087_9BILA</name>
<dbReference type="Proteomes" id="UP000271098">
    <property type="component" value="Unassembled WGS sequence"/>
</dbReference>
<keyword evidence="1" id="KW-1015">Disulfide bond</keyword>